<evidence type="ECO:0000256" key="1">
    <source>
        <dbReference type="SAM" id="Phobius"/>
    </source>
</evidence>
<proteinExistence type="predicted"/>
<keyword evidence="3" id="KW-1185">Reference proteome</keyword>
<keyword evidence="1" id="KW-1133">Transmembrane helix</keyword>
<feature type="transmembrane region" description="Helical" evidence="1">
    <location>
        <begin position="12"/>
        <end position="35"/>
    </location>
</feature>
<organism evidence="2 3">
    <name type="scientific">Musa acuminata subsp. malaccensis</name>
    <name type="common">Wild banana</name>
    <name type="synonym">Musa malaccensis</name>
    <dbReference type="NCBI Taxonomy" id="214687"/>
    <lineage>
        <taxon>Eukaryota</taxon>
        <taxon>Viridiplantae</taxon>
        <taxon>Streptophyta</taxon>
        <taxon>Embryophyta</taxon>
        <taxon>Tracheophyta</taxon>
        <taxon>Spermatophyta</taxon>
        <taxon>Magnoliopsida</taxon>
        <taxon>Liliopsida</taxon>
        <taxon>Zingiberales</taxon>
        <taxon>Musaceae</taxon>
        <taxon>Musa</taxon>
    </lineage>
</organism>
<name>A0A804ICY2_MUSAM</name>
<keyword evidence="1" id="KW-0812">Transmembrane</keyword>
<evidence type="ECO:0000313" key="3">
    <source>
        <dbReference type="Proteomes" id="UP000012960"/>
    </source>
</evidence>
<keyword evidence="1" id="KW-0472">Membrane</keyword>
<sequence length="77" mass="9504">MKAERLKRWDLSFCAFCSLVLVFIIFTIRSLGFTYRSSDSFFFFFRFRFYESSSDVLYVYELHRVYKFIDYRGEILI</sequence>
<reference evidence="2" key="1">
    <citation type="submission" date="2021-05" db="UniProtKB">
        <authorList>
            <consortium name="EnsemblPlants"/>
        </authorList>
    </citation>
    <scope>IDENTIFICATION</scope>
    <source>
        <strain evidence="2">subsp. malaccensis</strain>
    </source>
</reference>
<protein>
    <submittedName>
        <fullName evidence="2">Uncharacterized protein</fullName>
    </submittedName>
</protein>
<accession>A0A804ICY2</accession>
<dbReference type="EnsemblPlants" id="Ma03_t16870.1">
    <property type="protein sequence ID" value="Ma03_p16870.1"/>
    <property type="gene ID" value="Ma03_g16870"/>
</dbReference>
<dbReference type="AlphaFoldDB" id="A0A804ICY2"/>
<dbReference type="Gramene" id="Ma03_t16870.1">
    <property type="protein sequence ID" value="Ma03_p16870.1"/>
    <property type="gene ID" value="Ma03_g16870"/>
</dbReference>
<dbReference type="Proteomes" id="UP000012960">
    <property type="component" value="Unplaced"/>
</dbReference>
<dbReference type="InParanoid" id="A0A804ICY2"/>
<evidence type="ECO:0000313" key="2">
    <source>
        <dbReference type="EnsemblPlants" id="Ma03_p16870.1"/>
    </source>
</evidence>